<dbReference type="PRINTS" id="PR00723">
    <property type="entry name" value="SUBTILISIN"/>
</dbReference>
<keyword evidence="3" id="KW-0378">Hydrolase</keyword>
<dbReference type="Pfam" id="PF18962">
    <property type="entry name" value="Por_Secre_tail"/>
    <property type="match status" value="1"/>
</dbReference>
<dbReference type="InterPro" id="IPR015500">
    <property type="entry name" value="Peptidase_S8_subtilisin-rel"/>
</dbReference>
<dbReference type="SUPFAM" id="SSF52743">
    <property type="entry name" value="Subtilisin-like"/>
    <property type="match status" value="1"/>
</dbReference>
<dbReference type="PANTHER" id="PTHR43806">
    <property type="entry name" value="PEPTIDASE S8"/>
    <property type="match status" value="1"/>
</dbReference>
<dbReference type="Proteomes" id="UP000240572">
    <property type="component" value="Unassembled WGS sequence"/>
</dbReference>
<comment type="caution">
    <text evidence="5">Lacks conserved residue(s) required for the propagation of feature annotation.</text>
</comment>
<gene>
    <name evidence="8" type="ORF">B0I18_112147</name>
</gene>
<keyword evidence="2" id="KW-0645">Protease</keyword>
<reference evidence="8 9" key="1">
    <citation type="submission" date="2018-03" db="EMBL/GenBank/DDBJ databases">
        <title>Genomic Encyclopedia of Type Strains, Phase III (KMG-III): the genomes of soil and plant-associated and newly described type strains.</title>
        <authorList>
            <person name="Whitman W."/>
        </authorList>
    </citation>
    <scope>NUCLEOTIDE SEQUENCE [LARGE SCALE GENOMIC DNA]</scope>
    <source>
        <strain evidence="8 9">CGMCC 1.12700</strain>
    </source>
</reference>
<dbReference type="InterPro" id="IPR000209">
    <property type="entry name" value="Peptidase_S8/S53_dom"/>
</dbReference>
<accession>A0A2P8CWK4</accession>
<feature type="domain" description="Secretion system C-terminal sorting" evidence="7">
    <location>
        <begin position="490"/>
        <end position="563"/>
    </location>
</feature>
<evidence type="ECO:0000259" key="6">
    <source>
        <dbReference type="Pfam" id="PF00082"/>
    </source>
</evidence>
<keyword evidence="9" id="KW-1185">Reference proteome</keyword>
<proteinExistence type="inferred from homology"/>
<dbReference type="InterPro" id="IPR036852">
    <property type="entry name" value="Peptidase_S8/S53_dom_sf"/>
</dbReference>
<feature type="domain" description="Peptidase S8/S53" evidence="6">
    <location>
        <begin position="204"/>
        <end position="444"/>
    </location>
</feature>
<dbReference type="NCBIfam" id="TIGR04183">
    <property type="entry name" value="Por_Secre_tail"/>
    <property type="match status" value="1"/>
</dbReference>
<comment type="caution">
    <text evidence="8">The sequence shown here is derived from an EMBL/GenBank/DDBJ whole genome shotgun (WGS) entry which is preliminary data.</text>
</comment>
<dbReference type="GO" id="GO:0006508">
    <property type="term" value="P:proteolysis"/>
    <property type="evidence" value="ECO:0007669"/>
    <property type="project" value="UniProtKB-KW"/>
</dbReference>
<evidence type="ECO:0000313" key="8">
    <source>
        <dbReference type="EMBL" id="PSK89345.1"/>
    </source>
</evidence>
<dbReference type="EMBL" id="PYGD01000012">
    <property type="protein sequence ID" value="PSK89345.1"/>
    <property type="molecule type" value="Genomic_DNA"/>
</dbReference>
<organism evidence="8 9">
    <name type="scientific">Taibaiella chishuiensis</name>
    <dbReference type="NCBI Taxonomy" id="1434707"/>
    <lineage>
        <taxon>Bacteria</taxon>
        <taxon>Pseudomonadati</taxon>
        <taxon>Bacteroidota</taxon>
        <taxon>Chitinophagia</taxon>
        <taxon>Chitinophagales</taxon>
        <taxon>Chitinophagaceae</taxon>
        <taxon>Taibaiella</taxon>
    </lineage>
</organism>
<evidence type="ECO:0000256" key="3">
    <source>
        <dbReference type="ARBA" id="ARBA00022801"/>
    </source>
</evidence>
<evidence type="ECO:0000313" key="9">
    <source>
        <dbReference type="Proteomes" id="UP000240572"/>
    </source>
</evidence>
<dbReference type="PROSITE" id="PS51892">
    <property type="entry name" value="SUBTILASE"/>
    <property type="match status" value="1"/>
</dbReference>
<dbReference type="Pfam" id="PF00082">
    <property type="entry name" value="Peptidase_S8"/>
    <property type="match status" value="1"/>
</dbReference>
<dbReference type="AlphaFoldDB" id="A0A2P8CWK4"/>
<evidence type="ECO:0000256" key="1">
    <source>
        <dbReference type="ARBA" id="ARBA00011073"/>
    </source>
</evidence>
<evidence type="ECO:0000259" key="7">
    <source>
        <dbReference type="Pfam" id="PF18962"/>
    </source>
</evidence>
<evidence type="ECO:0000256" key="4">
    <source>
        <dbReference type="ARBA" id="ARBA00022825"/>
    </source>
</evidence>
<dbReference type="InterPro" id="IPR026444">
    <property type="entry name" value="Secre_tail"/>
</dbReference>
<protein>
    <submittedName>
        <fullName evidence="8">Putative secreted protein (Por secretion system target)</fullName>
    </submittedName>
</protein>
<dbReference type="PANTHER" id="PTHR43806:SF11">
    <property type="entry name" value="CEREVISIN-RELATED"/>
    <property type="match status" value="1"/>
</dbReference>
<dbReference type="GO" id="GO:0004252">
    <property type="term" value="F:serine-type endopeptidase activity"/>
    <property type="evidence" value="ECO:0007669"/>
    <property type="project" value="InterPro"/>
</dbReference>
<dbReference type="RefSeq" id="WP_106524988.1">
    <property type="nucleotide sequence ID" value="NZ_PYGD01000012.1"/>
</dbReference>
<sequence length="566" mass="59959">MKNGIVVLLCCCFLSLVGYSQPDRYYAADMLYVKMKDDAGYQIKDKRLVNKNGQAVATGELDALGFWSRVHQVSDAKLETWRRTAEKKLGQSLPDSRMEFYFHLPLAGNLDKARALLRRLQDAAEVLQVPLPAQLPLPPDFTSQQRYDKDAAVGIGADSVRIRYGNRGAGIKFCDLEFAFNATHGDLPAVTIIGGAPLDPNGGGGEDHGTAVLGSVISKDNNWGITGIAPDCSPYFSAAYTPQGYNPVGAITNAIDSLAAGDVLLLEQQIPGPNVDTVTPETQRGLVPLEWYRPAYNAIRLASGKGIVVVEAAGNGDENLDAPVYSTGNGGHHPFLAANNSGAIVVGAGGVGGNAANRSRLYFSNYGSRVDLQGNGEEVTTTGYGDLYNTEGANYHYTANFGGTSSASPIVSGAVILLQSAYKSRNNGAVLTPANVLSILRTTGKPQLPGIAPVSENIGPLPDVYAAIRQAVGPPTALPSVPGRSLSTIAPNPGTGRFRLVYPGILTEALTVQVSNVSGNTVRRYTIARGSNTALDIDLRDQPAGLYFVRLTNGTINEVQRLVLTP</sequence>
<dbReference type="Gene3D" id="3.40.50.200">
    <property type="entry name" value="Peptidase S8/S53 domain"/>
    <property type="match status" value="1"/>
</dbReference>
<dbReference type="OrthoDB" id="9800925at2"/>
<name>A0A2P8CWK4_9BACT</name>
<evidence type="ECO:0000256" key="2">
    <source>
        <dbReference type="ARBA" id="ARBA00022670"/>
    </source>
</evidence>
<comment type="similarity">
    <text evidence="1 5">Belongs to the peptidase S8 family.</text>
</comment>
<keyword evidence="4" id="KW-0720">Serine protease</keyword>
<dbReference type="InterPro" id="IPR050131">
    <property type="entry name" value="Peptidase_S8_subtilisin-like"/>
</dbReference>
<dbReference type="PROSITE" id="PS00138">
    <property type="entry name" value="SUBTILASE_SER"/>
    <property type="match status" value="1"/>
</dbReference>
<evidence type="ECO:0000256" key="5">
    <source>
        <dbReference type="PROSITE-ProRule" id="PRU01240"/>
    </source>
</evidence>
<dbReference type="InterPro" id="IPR023828">
    <property type="entry name" value="Peptidase_S8_Ser-AS"/>
</dbReference>